<dbReference type="RefSeq" id="WP_209636501.1">
    <property type="nucleotide sequence ID" value="NZ_JAGINW010000001.1"/>
</dbReference>
<evidence type="ECO:0008006" key="3">
    <source>
        <dbReference type="Google" id="ProtNLM"/>
    </source>
</evidence>
<dbReference type="SUPFAM" id="SSF159275">
    <property type="entry name" value="PA1994-like"/>
    <property type="match status" value="1"/>
</dbReference>
<evidence type="ECO:0000313" key="2">
    <source>
        <dbReference type="Proteomes" id="UP001519332"/>
    </source>
</evidence>
<keyword evidence="2" id="KW-1185">Reference proteome</keyword>
<dbReference type="EMBL" id="JAGINW010000001">
    <property type="protein sequence ID" value="MBP2321563.1"/>
    <property type="molecule type" value="Genomic_DNA"/>
</dbReference>
<dbReference type="Proteomes" id="UP001519332">
    <property type="component" value="Unassembled WGS sequence"/>
</dbReference>
<gene>
    <name evidence="1" type="ORF">JOF56_001948</name>
</gene>
<reference evidence="1 2" key="1">
    <citation type="submission" date="2021-03" db="EMBL/GenBank/DDBJ databases">
        <title>Sequencing the genomes of 1000 actinobacteria strains.</title>
        <authorList>
            <person name="Klenk H.-P."/>
        </authorList>
    </citation>
    <scope>NUCLEOTIDE SEQUENCE [LARGE SCALE GENOMIC DNA]</scope>
    <source>
        <strain evidence="1 2">DSM 46670</strain>
    </source>
</reference>
<evidence type="ECO:0000313" key="1">
    <source>
        <dbReference type="EMBL" id="MBP2321563.1"/>
    </source>
</evidence>
<sequence>MTTTITRKGTILTWQGVGAPRLESVRLLVADNRLKASGRLIAAADGGDEAFSTSFEAATDASGAFSRLLIRATTAEDECQISVSRTRDGVWLVDRGQGAERSAFDGALEVDVAGAVLFNALPIRRLNLHREAGEHELSVVYVSLPDLKVRVSRQTYTTVSIGEQSSVVNYRDETFSADMTVDSSGFVLEYPGLARRV</sequence>
<proteinExistence type="predicted"/>
<accession>A0ABS4TCH7</accession>
<dbReference type="Pfam" id="PF06475">
    <property type="entry name" value="Glycolipid_bind"/>
    <property type="match status" value="1"/>
</dbReference>
<organism evidence="1 2">
    <name type="scientific">Kibdelosporangium banguiense</name>
    <dbReference type="NCBI Taxonomy" id="1365924"/>
    <lineage>
        <taxon>Bacteria</taxon>
        <taxon>Bacillati</taxon>
        <taxon>Actinomycetota</taxon>
        <taxon>Actinomycetes</taxon>
        <taxon>Pseudonocardiales</taxon>
        <taxon>Pseudonocardiaceae</taxon>
        <taxon>Kibdelosporangium</taxon>
    </lineage>
</organism>
<dbReference type="InterPro" id="IPR009467">
    <property type="entry name" value="Glycolipid-bd_prot_put"/>
</dbReference>
<protein>
    <recommendedName>
        <fullName evidence="3">Glycolipid-binding family protein</fullName>
    </recommendedName>
</protein>
<name>A0ABS4TCH7_9PSEU</name>
<comment type="caution">
    <text evidence="1">The sequence shown here is derived from an EMBL/GenBank/DDBJ whole genome shotgun (WGS) entry which is preliminary data.</text>
</comment>